<keyword evidence="6 11" id="KW-0067">ATP-binding</keyword>
<evidence type="ECO:0000256" key="4">
    <source>
        <dbReference type="ARBA" id="ARBA00022692"/>
    </source>
</evidence>
<keyword evidence="2 11" id="KW-1003">Cell membrane</keyword>
<evidence type="ECO:0000313" key="13">
    <source>
        <dbReference type="Proteomes" id="UP000664357"/>
    </source>
</evidence>
<evidence type="ECO:0000256" key="10">
    <source>
        <dbReference type="ARBA" id="ARBA00023136"/>
    </source>
</evidence>
<protein>
    <recommendedName>
        <fullName evidence="11">Potassium-transporting ATPase KdpC subunit</fullName>
    </recommendedName>
    <alternativeName>
        <fullName evidence="11">ATP phosphohydrolase [potassium-transporting] C chain</fullName>
    </alternativeName>
    <alternativeName>
        <fullName evidence="11">Potassium-binding and translocating subunit C</fullName>
    </alternativeName>
    <alternativeName>
        <fullName evidence="11">Potassium-translocating ATPase C chain</fullName>
    </alternativeName>
</protein>
<organism evidence="12 13">
    <name type="scientific">Candidatus Enterococcus ferrettii</name>
    <dbReference type="NCBI Taxonomy" id="2815324"/>
    <lineage>
        <taxon>Bacteria</taxon>
        <taxon>Bacillati</taxon>
        <taxon>Bacillota</taxon>
        <taxon>Bacilli</taxon>
        <taxon>Lactobacillales</taxon>
        <taxon>Enterococcaceae</taxon>
        <taxon>Enterococcus</taxon>
    </lineage>
</organism>
<keyword evidence="1 11" id="KW-0813">Transport</keyword>
<comment type="caution">
    <text evidence="12">The sequence shown here is derived from an EMBL/GenBank/DDBJ whole genome shotgun (WGS) entry which is preliminary data.</text>
</comment>
<dbReference type="EMBL" id="JAFREL020000004">
    <property type="protein sequence ID" value="MEO1772265.1"/>
    <property type="molecule type" value="Genomic_DNA"/>
</dbReference>
<dbReference type="PANTHER" id="PTHR30042:SF2">
    <property type="entry name" value="POTASSIUM-TRANSPORTING ATPASE KDPC SUBUNIT"/>
    <property type="match status" value="1"/>
</dbReference>
<evidence type="ECO:0000256" key="8">
    <source>
        <dbReference type="ARBA" id="ARBA00022989"/>
    </source>
</evidence>
<evidence type="ECO:0000313" key="12">
    <source>
        <dbReference type="EMBL" id="MEO1772265.1"/>
    </source>
</evidence>
<evidence type="ECO:0000256" key="5">
    <source>
        <dbReference type="ARBA" id="ARBA00022741"/>
    </source>
</evidence>
<keyword evidence="9 11" id="KW-0406">Ion transport</keyword>
<evidence type="ECO:0000256" key="1">
    <source>
        <dbReference type="ARBA" id="ARBA00022448"/>
    </source>
</evidence>
<reference evidence="12 13" key="2">
    <citation type="submission" date="2024-02" db="EMBL/GenBank/DDBJ databases">
        <title>The Genome Sequence of Enterococcus sp. DIV0159.</title>
        <authorList>
            <person name="Earl A."/>
            <person name="Manson A."/>
            <person name="Gilmore M."/>
            <person name="Sanders J."/>
            <person name="Shea T."/>
            <person name="Howe W."/>
            <person name="Livny J."/>
            <person name="Cuomo C."/>
            <person name="Neafsey D."/>
            <person name="Birren B."/>
        </authorList>
    </citation>
    <scope>NUCLEOTIDE SEQUENCE [LARGE SCALE GENOMIC DNA]</scope>
    <source>
        <strain evidence="12 13">665A</strain>
    </source>
</reference>
<comment type="subunit">
    <text evidence="11">The system is composed of three essential subunits: KdpA, KdpB and KdpC.</text>
</comment>
<keyword evidence="5 11" id="KW-0547">Nucleotide-binding</keyword>
<feature type="transmembrane region" description="Helical" evidence="11">
    <location>
        <begin position="12"/>
        <end position="34"/>
    </location>
</feature>
<evidence type="ECO:0000256" key="7">
    <source>
        <dbReference type="ARBA" id="ARBA00022958"/>
    </source>
</evidence>
<evidence type="ECO:0000256" key="3">
    <source>
        <dbReference type="ARBA" id="ARBA00022538"/>
    </source>
</evidence>
<evidence type="ECO:0000256" key="11">
    <source>
        <dbReference type="HAMAP-Rule" id="MF_00276"/>
    </source>
</evidence>
<keyword evidence="3 11" id="KW-0633">Potassium transport</keyword>
<proteinExistence type="inferred from homology"/>
<keyword evidence="10 11" id="KW-0472">Membrane</keyword>
<keyword evidence="13" id="KW-1185">Reference proteome</keyword>
<dbReference type="PANTHER" id="PTHR30042">
    <property type="entry name" value="POTASSIUM-TRANSPORTING ATPASE C CHAIN"/>
    <property type="match status" value="1"/>
</dbReference>
<keyword evidence="8 11" id="KW-1133">Transmembrane helix</keyword>
<evidence type="ECO:0000256" key="6">
    <source>
        <dbReference type="ARBA" id="ARBA00022840"/>
    </source>
</evidence>
<keyword evidence="4 11" id="KW-0812">Transmembrane</keyword>
<name>A0ABV0EWI7_9ENTE</name>
<sequence>MKKLGASLRFLLFSLLIFGGLYTLLVTGVGQLLFPNQANGSVVEKNGKIVGSELIAQTFEGAGYFTGRSPEVSQLSPVSEKQKELVAARTNEEQKANSAVDVPNDLVTASGSGVDPHISFEAAEFQIPRIASERKLSEAAIHDIIEKNSQKDWFSDRKFVNVLALNLALDDQ</sequence>
<comment type="similarity">
    <text evidence="11">Belongs to the KdpC family.</text>
</comment>
<keyword evidence="7 11" id="KW-0630">Potassium</keyword>
<evidence type="ECO:0000256" key="2">
    <source>
        <dbReference type="ARBA" id="ARBA00022475"/>
    </source>
</evidence>
<dbReference type="HAMAP" id="MF_00276">
    <property type="entry name" value="KdpC"/>
    <property type="match status" value="1"/>
</dbReference>
<reference evidence="12 13" key="1">
    <citation type="submission" date="2021-03" db="EMBL/GenBank/DDBJ databases">
        <authorList>
            <person name="Gilmore M.S."/>
            <person name="Schwartzman J."/>
            <person name="Van Tyne D."/>
            <person name="Martin M."/>
            <person name="Earl A.M."/>
            <person name="Manson A.L."/>
            <person name="Straub T."/>
            <person name="Salamzade R."/>
            <person name="Saavedra J."/>
            <person name="Lebreton F."/>
            <person name="Prichula J."/>
            <person name="Schaufler K."/>
            <person name="Gaca A."/>
            <person name="Sgardioli B."/>
            <person name="Wagenaar J."/>
            <person name="Strong T."/>
        </authorList>
    </citation>
    <scope>NUCLEOTIDE SEQUENCE [LARGE SCALE GENOMIC DNA]</scope>
    <source>
        <strain evidence="12 13">665A</strain>
    </source>
</reference>
<dbReference type="PIRSF" id="PIRSF001296">
    <property type="entry name" value="K_ATPase_KdpC"/>
    <property type="match status" value="1"/>
</dbReference>
<accession>A0ABV0EWI7</accession>
<dbReference type="Pfam" id="PF02669">
    <property type="entry name" value="KdpC"/>
    <property type="match status" value="1"/>
</dbReference>
<dbReference type="RefSeq" id="WP_207701836.1">
    <property type="nucleotide sequence ID" value="NZ_JAFREL020000004.1"/>
</dbReference>
<gene>
    <name evidence="11" type="primary">kdpC</name>
    <name evidence="12" type="ORF">JZO67_004247</name>
</gene>
<dbReference type="Proteomes" id="UP000664357">
    <property type="component" value="Unassembled WGS sequence"/>
</dbReference>
<dbReference type="InterPro" id="IPR003820">
    <property type="entry name" value="KdpC"/>
</dbReference>
<evidence type="ECO:0000256" key="9">
    <source>
        <dbReference type="ARBA" id="ARBA00023065"/>
    </source>
</evidence>
<comment type="subcellular location">
    <subcellularLocation>
        <location evidence="11">Cell membrane</location>
        <topology evidence="11">Single-pass membrane protein</topology>
    </subcellularLocation>
</comment>
<comment type="function">
    <text evidence="11">Part of the high-affinity ATP-driven potassium transport (or Kdp) system, which catalyzes the hydrolysis of ATP coupled with the electrogenic transport of potassium into the cytoplasm. This subunit acts as a catalytic chaperone that increases the ATP-binding affinity of the ATP-hydrolyzing subunit KdpB by the formation of a transient KdpB/KdpC/ATP ternary complex.</text>
</comment>